<dbReference type="InterPro" id="IPR013783">
    <property type="entry name" value="Ig-like_fold"/>
</dbReference>
<proteinExistence type="predicted"/>
<dbReference type="Pfam" id="PF03629">
    <property type="entry name" value="SASA"/>
    <property type="match status" value="1"/>
</dbReference>
<gene>
    <name evidence="3" type="ORF">FVR03_18075</name>
</gene>
<organism evidence="3 4">
    <name type="scientific">Pontibacter qinzhouensis</name>
    <dbReference type="NCBI Taxonomy" id="2603253"/>
    <lineage>
        <taxon>Bacteria</taxon>
        <taxon>Pseudomonadati</taxon>
        <taxon>Bacteroidota</taxon>
        <taxon>Cytophagia</taxon>
        <taxon>Cytophagales</taxon>
        <taxon>Hymenobacteraceae</taxon>
        <taxon>Pontibacter</taxon>
    </lineage>
</organism>
<dbReference type="InterPro" id="IPR005181">
    <property type="entry name" value="SASA"/>
</dbReference>
<keyword evidence="4" id="KW-1185">Reference proteome</keyword>
<dbReference type="OrthoDB" id="9816001at2"/>
<reference evidence="3 4" key="1">
    <citation type="submission" date="2019-08" db="EMBL/GenBank/DDBJ databases">
        <authorList>
            <person name="Shi S."/>
        </authorList>
    </citation>
    <scope>NUCLEOTIDE SEQUENCE [LARGE SCALE GENOMIC DNA]</scope>
    <source>
        <strain evidence="3 4">GY10130</strain>
    </source>
</reference>
<evidence type="ECO:0000313" key="4">
    <source>
        <dbReference type="Proteomes" id="UP000321926"/>
    </source>
</evidence>
<name>A0A5C8JA72_9BACT</name>
<dbReference type="GO" id="GO:0001681">
    <property type="term" value="F:sialate O-acetylesterase activity"/>
    <property type="evidence" value="ECO:0007669"/>
    <property type="project" value="InterPro"/>
</dbReference>
<dbReference type="Gene3D" id="3.40.50.1110">
    <property type="entry name" value="SGNH hydrolase"/>
    <property type="match status" value="1"/>
</dbReference>
<evidence type="ECO:0000313" key="3">
    <source>
        <dbReference type="EMBL" id="TXK33916.1"/>
    </source>
</evidence>
<sequence length="458" mass="50771">MVLQRDKPLTIWGNAAPGEAVTVTFGNQEKKTTAGADGKWEVVLNPLATSATPATMTISGSNTITLENLLVGEVWLCSGQSNMEFTMSKSAKFADAKRSKGLTEEELEKVNYPNIRVYLVKKDHYKKGGLPSNWKEADAESVKEFSAPGFFFAEKLHQNLDIPIGIIAASVSGTHIERWVPEQTLNGDTSFDVKATKTQEEVGDIKNGKFYYGMIQPLAPFALRGFLWYQGETNCFQSETFDYTEKMQALVSTWRHIWRDAEMPFYYVQIAPFAYSQSKDKHPRTTETLPEFWEAQAAALKIPKTEMIVTTDLVDSIADIHPTYKWEIGRRLANVALAKSYGKNVEYSGPVFKQMKVKGKKAVLEFDHIGSGLTSDNGKPLTWFTIAGADGKFVPAKAVIKGNAVVVSAPGVKAPTAVRFAWNEAAQSNFFNKAGLPARPFRTDAPEWQPKTLSSSRP</sequence>
<evidence type="ECO:0000256" key="1">
    <source>
        <dbReference type="ARBA" id="ARBA00022801"/>
    </source>
</evidence>
<protein>
    <submittedName>
        <fullName evidence="3">Sialate O-acetylesterase</fullName>
    </submittedName>
</protein>
<dbReference type="InterPro" id="IPR036514">
    <property type="entry name" value="SGNH_hydro_sf"/>
</dbReference>
<dbReference type="EMBL" id="VRTY01000082">
    <property type="protein sequence ID" value="TXK33916.1"/>
    <property type="molecule type" value="Genomic_DNA"/>
</dbReference>
<dbReference type="SUPFAM" id="SSF52266">
    <property type="entry name" value="SGNH hydrolase"/>
    <property type="match status" value="1"/>
</dbReference>
<dbReference type="GO" id="GO:0005975">
    <property type="term" value="P:carbohydrate metabolic process"/>
    <property type="evidence" value="ECO:0007669"/>
    <property type="project" value="TreeGrafter"/>
</dbReference>
<dbReference type="Gene3D" id="2.60.40.10">
    <property type="entry name" value="Immunoglobulins"/>
    <property type="match status" value="1"/>
</dbReference>
<dbReference type="PANTHER" id="PTHR22901:SF0">
    <property type="entry name" value="SIALATE O-ACETYLESTERASE"/>
    <property type="match status" value="1"/>
</dbReference>
<dbReference type="InterPro" id="IPR039329">
    <property type="entry name" value="SIAE"/>
</dbReference>
<dbReference type="AlphaFoldDB" id="A0A5C8JA72"/>
<evidence type="ECO:0000259" key="2">
    <source>
        <dbReference type="Pfam" id="PF03629"/>
    </source>
</evidence>
<dbReference type="PANTHER" id="PTHR22901">
    <property type="entry name" value="SIALATE O-ACETYLESTERASE"/>
    <property type="match status" value="1"/>
</dbReference>
<comment type="caution">
    <text evidence="3">The sequence shown here is derived from an EMBL/GenBank/DDBJ whole genome shotgun (WGS) entry which is preliminary data.</text>
</comment>
<accession>A0A5C8JA72</accession>
<keyword evidence="1" id="KW-0378">Hydrolase</keyword>
<feature type="domain" description="Sialate O-acetylesterase" evidence="2">
    <location>
        <begin position="73"/>
        <end position="336"/>
    </location>
</feature>
<dbReference type="Proteomes" id="UP000321926">
    <property type="component" value="Unassembled WGS sequence"/>
</dbReference>